<organism evidence="1 2">
    <name type="scientific">Dendrobium nobile</name>
    <name type="common">Orchid</name>
    <dbReference type="NCBI Taxonomy" id="94219"/>
    <lineage>
        <taxon>Eukaryota</taxon>
        <taxon>Viridiplantae</taxon>
        <taxon>Streptophyta</taxon>
        <taxon>Embryophyta</taxon>
        <taxon>Tracheophyta</taxon>
        <taxon>Spermatophyta</taxon>
        <taxon>Magnoliopsida</taxon>
        <taxon>Liliopsida</taxon>
        <taxon>Asparagales</taxon>
        <taxon>Orchidaceae</taxon>
        <taxon>Epidendroideae</taxon>
        <taxon>Malaxideae</taxon>
        <taxon>Dendrobiinae</taxon>
        <taxon>Dendrobium</taxon>
    </lineage>
</organism>
<accession>A0A8T3AUD7</accession>
<comment type="caution">
    <text evidence="1">The sequence shown here is derived from an EMBL/GenBank/DDBJ whole genome shotgun (WGS) entry which is preliminary data.</text>
</comment>
<gene>
    <name evidence="1" type="ORF">KFK09_017882</name>
</gene>
<sequence length="93" mass="9955">MRPLRSDHLLALTPQSNPPPPIAVPPVICTHVPCALPAFARHTYAPASSILRLTSLPQAPVHSPTCDFALATRPILSLRPTCSPEVLNLASFD</sequence>
<evidence type="ECO:0000313" key="2">
    <source>
        <dbReference type="Proteomes" id="UP000829196"/>
    </source>
</evidence>
<proteinExistence type="predicted"/>
<dbReference type="Proteomes" id="UP000829196">
    <property type="component" value="Unassembled WGS sequence"/>
</dbReference>
<protein>
    <submittedName>
        <fullName evidence="1">Uncharacterized protein</fullName>
    </submittedName>
</protein>
<keyword evidence="2" id="KW-1185">Reference proteome</keyword>
<reference evidence="1" key="1">
    <citation type="journal article" date="2022" name="Front. Genet.">
        <title>Chromosome-Scale Assembly of the Dendrobium nobile Genome Provides Insights Into the Molecular Mechanism of the Biosynthesis of the Medicinal Active Ingredient of Dendrobium.</title>
        <authorList>
            <person name="Xu Q."/>
            <person name="Niu S.-C."/>
            <person name="Li K.-L."/>
            <person name="Zheng P.-J."/>
            <person name="Zhang X.-J."/>
            <person name="Jia Y."/>
            <person name="Liu Y."/>
            <person name="Niu Y.-X."/>
            <person name="Yu L.-H."/>
            <person name="Chen D.-F."/>
            <person name="Zhang G.-Q."/>
        </authorList>
    </citation>
    <scope>NUCLEOTIDE SEQUENCE</scope>
    <source>
        <tissue evidence="1">Leaf</tissue>
    </source>
</reference>
<evidence type="ECO:0000313" key="1">
    <source>
        <dbReference type="EMBL" id="KAI0499674.1"/>
    </source>
</evidence>
<dbReference type="AlphaFoldDB" id="A0A8T3AUD7"/>
<dbReference type="EMBL" id="JAGYWB010000013">
    <property type="protein sequence ID" value="KAI0499674.1"/>
    <property type="molecule type" value="Genomic_DNA"/>
</dbReference>
<name>A0A8T3AUD7_DENNO</name>